<dbReference type="Pfam" id="PF00700">
    <property type="entry name" value="Flagellin_C"/>
    <property type="match status" value="1"/>
</dbReference>
<keyword evidence="2" id="KW-0966">Cell projection</keyword>
<keyword evidence="2" id="KW-0969">Cilium</keyword>
<accession>A0ABT3A1E5</accession>
<dbReference type="RefSeq" id="WP_263848297.1">
    <property type="nucleotide sequence ID" value="NZ_JAOWKW010000011.1"/>
</dbReference>
<protein>
    <submittedName>
        <fullName evidence="2">Flagellin</fullName>
    </submittedName>
</protein>
<gene>
    <name evidence="2" type="ORF">OE699_13280</name>
</gene>
<evidence type="ECO:0000313" key="3">
    <source>
        <dbReference type="Proteomes" id="UP001526166"/>
    </source>
</evidence>
<comment type="caution">
    <text evidence="2">The sequence shown here is derived from an EMBL/GenBank/DDBJ whole genome shotgun (WGS) entry which is preliminary data.</text>
</comment>
<keyword evidence="3" id="KW-1185">Reference proteome</keyword>
<evidence type="ECO:0000313" key="2">
    <source>
        <dbReference type="EMBL" id="MCV2879818.1"/>
    </source>
</evidence>
<dbReference type="EMBL" id="JAOWKW010000011">
    <property type="protein sequence ID" value="MCV2879818.1"/>
    <property type="molecule type" value="Genomic_DNA"/>
</dbReference>
<dbReference type="Proteomes" id="UP001526166">
    <property type="component" value="Unassembled WGS sequence"/>
</dbReference>
<proteinExistence type="predicted"/>
<dbReference type="SUPFAM" id="SSF64518">
    <property type="entry name" value="Phase 1 flagellin"/>
    <property type="match status" value="1"/>
</dbReference>
<feature type="domain" description="Flagellin C-terminal" evidence="1">
    <location>
        <begin position="262"/>
        <end position="337"/>
    </location>
</feature>
<evidence type="ECO:0000259" key="1">
    <source>
        <dbReference type="Pfam" id="PF00700"/>
    </source>
</evidence>
<reference evidence="2 3" key="1">
    <citation type="submission" date="2022-10" db="EMBL/GenBank/DDBJ databases">
        <title>Sinirhodobacter sp. nov., isolated from ocean surface sediments.</title>
        <authorList>
            <person name="He W."/>
            <person name="Wang L."/>
            <person name="Zhang D.-F."/>
        </authorList>
    </citation>
    <scope>NUCLEOTIDE SEQUENCE [LARGE SCALE GENOMIC DNA]</scope>
    <source>
        <strain evidence="2 3">WL0115</strain>
    </source>
</reference>
<keyword evidence="2" id="KW-0282">Flagellum</keyword>
<sequence>MNYVSVGDMAQSYQLRRHGVQLKTVMSQLTEEVMTGVKQDAAKAVAGNFGALAAIDHSLSMIEAYDLSAKEAGLRAAGMQSALGLMQESAADLGTGLLALSGATNPQPVQAALADAAQRFEAVISALNTEVAGRHLFSGAASDTRPVADTGTILTALSAKIAGLTSATTIETAVLTWFDAPRGAGGFLDIAYSGSDTSSGAVQIAEGERLSLDLTLASPGLRQTLGGFAMAALVGHDMVPQDDDLRADLAQAAGERLLSAESALVSFRADLGVAEAAIDDARTRNSAEKSSLELARAELIGADPYESATALQAVETQLETLYTLTARLSALSLADYL</sequence>
<dbReference type="InterPro" id="IPR046358">
    <property type="entry name" value="Flagellin_C"/>
</dbReference>
<organism evidence="2 3">
    <name type="scientific">Sedimentimonas flavescens</name>
    <dbReference type="NCBI Taxonomy" id="2851012"/>
    <lineage>
        <taxon>Bacteria</taxon>
        <taxon>Pseudomonadati</taxon>
        <taxon>Pseudomonadota</taxon>
        <taxon>Alphaproteobacteria</taxon>
        <taxon>Rhodobacterales</taxon>
        <taxon>Rhodobacter group</taxon>
        <taxon>Sedimentimonas</taxon>
    </lineage>
</organism>
<dbReference type="Gene3D" id="1.20.1330.10">
    <property type="entry name" value="f41 fragment of flagellin, N-terminal domain"/>
    <property type="match status" value="1"/>
</dbReference>
<name>A0ABT3A1E5_9RHOB</name>